<accession>A0A484KIY4</accession>
<organism evidence="1 2">
    <name type="scientific">Cuscuta campestris</name>
    <dbReference type="NCBI Taxonomy" id="132261"/>
    <lineage>
        <taxon>Eukaryota</taxon>
        <taxon>Viridiplantae</taxon>
        <taxon>Streptophyta</taxon>
        <taxon>Embryophyta</taxon>
        <taxon>Tracheophyta</taxon>
        <taxon>Spermatophyta</taxon>
        <taxon>Magnoliopsida</taxon>
        <taxon>eudicotyledons</taxon>
        <taxon>Gunneridae</taxon>
        <taxon>Pentapetalae</taxon>
        <taxon>asterids</taxon>
        <taxon>lamiids</taxon>
        <taxon>Solanales</taxon>
        <taxon>Convolvulaceae</taxon>
        <taxon>Cuscuteae</taxon>
        <taxon>Cuscuta</taxon>
        <taxon>Cuscuta subgen. Grammica</taxon>
        <taxon>Cuscuta sect. Cleistogrammica</taxon>
    </lineage>
</organism>
<dbReference type="AlphaFoldDB" id="A0A484KIY4"/>
<evidence type="ECO:0000313" key="2">
    <source>
        <dbReference type="Proteomes" id="UP000595140"/>
    </source>
</evidence>
<proteinExistence type="predicted"/>
<sequence length="108" mass="11843">MAGGGSSSGYGRCDLRVAATGEMDGVRRWPAVAVAPGRGKTMVPSQLLFFIFILFSNWFEDSLQILGGMVEDSREIFVCDALTEFKRPSLKDSEIFEEDPRGIGAETF</sequence>
<gene>
    <name evidence="1" type="ORF">CCAM_LOCUS5640</name>
</gene>
<evidence type="ECO:0000313" key="1">
    <source>
        <dbReference type="EMBL" id="VFQ63864.1"/>
    </source>
</evidence>
<name>A0A484KIY4_9ASTE</name>
<dbReference type="Proteomes" id="UP000595140">
    <property type="component" value="Unassembled WGS sequence"/>
</dbReference>
<dbReference type="EMBL" id="OOIL02000336">
    <property type="protein sequence ID" value="VFQ63864.1"/>
    <property type="molecule type" value="Genomic_DNA"/>
</dbReference>
<protein>
    <submittedName>
        <fullName evidence="1">Uncharacterized protein</fullName>
    </submittedName>
</protein>
<reference evidence="1 2" key="1">
    <citation type="submission" date="2018-04" db="EMBL/GenBank/DDBJ databases">
        <authorList>
            <person name="Vogel A."/>
        </authorList>
    </citation>
    <scope>NUCLEOTIDE SEQUENCE [LARGE SCALE GENOMIC DNA]</scope>
</reference>
<keyword evidence="2" id="KW-1185">Reference proteome</keyword>